<feature type="compositionally biased region" description="Acidic residues" evidence="8">
    <location>
        <begin position="1344"/>
        <end position="1353"/>
    </location>
</feature>
<proteinExistence type="predicted"/>
<feature type="compositionally biased region" description="Basic and acidic residues" evidence="8">
    <location>
        <begin position="511"/>
        <end position="533"/>
    </location>
</feature>
<evidence type="ECO:0000256" key="7">
    <source>
        <dbReference type="SAM" id="Coils"/>
    </source>
</evidence>
<evidence type="ECO:0000313" key="13">
    <source>
        <dbReference type="Proteomes" id="UP000037923"/>
    </source>
</evidence>
<keyword evidence="5 9" id="KW-1133">Transmembrane helix</keyword>
<dbReference type="InterPro" id="IPR032631">
    <property type="entry name" value="P-type_ATPase_N"/>
</dbReference>
<feature type="region of interest" description="Disordered" evidence="8">
    <location>
        <begin position="1326"/>
        <end position="1450"/>
    </location>
</feature>
<accession>A0A0N1J4K6</accession>
<feature type="domain" description="P-type ATPase C-terminal" evidence="11">
    <location>
        <begin position="2321"/>
        <end position="2572"/>
    </location>
</feature>
<reference evidence="12 13" key="1">
    <citation type="submission" date="2015-07" db="EMBL/GenBank/DDBJ databases">
        <title>High-quality genome of monoxenous trypanosomatid Leptomonas pyrrhocoris.</title>
        <authorList>
            <person name="Flegontov P."/>
            <person name="Butenko A."/>
            <person name="Firsov S."/>
            <person name="Vlcek C."/>
            <person name="Logacheva M.D."/>
            <person name="Field M."/>
            <person name="Filatov D."/>
            <person name="Flegontova O."/>
            <person name="Gerasimov E."/>
            <person name="Jackson A.P."/>
            <person name="Kelly S."/>
            <person name="Opperdoes F."/>
            <person name="O'Reilly A."/>
            <person name="Votypka J."/>
            <person name="Yurchenko V."/>
            <person name="Lukes J."/>
        </authorList>
    </citation>
    <scope>NUCLEOTIDE SEQUENCE [LARGE SCALE GENOMIC DNA]</scope>
    <source>
        <strain evidence="12">H10</strain>
    </source>
</reference>
<evidence type="ECO:0000256" key="1">
    <source>
        <dbReference type="ARBA" id="ARBA00004141"/>
    </source>
</evidence>
<dbReference type="GO" id="GO:0005886">
    <property type="term" value="C:plasma membrane"/>
    <property type="evidence" value="ECO:0007669"/>
    <property type="project" value="TreeGrafter"/>
</dbReference>
<feature type="transmembrane region" description="Helical" evidence="9">
    <location>
        <begin position="2384"/>
        <end position="2404"/>
    </location>
</feature>
<dbReference type="InterPro" id="IPR023214">
    <property type="entry name" value="HAD_sf"/>
</dbReference>
<feature type="region of interest" description="Disordered" evidence="8">
    <location>
        <begin position="476"/>
        <end position="562"/>
    </location>
</feature>
<dbReference type="GO" id="GO:0045332">
    <property type="term" value="P:phospholipid translocation"/>
    <property type="evidence" value="ECO:0007669"/>
    <property type="project" value="TreeGrafter"/>
</dbReference>
<feature type="region of interest" description="Disordered" evidence="8">
    <location>
        <begin position="1593"/>
        <end position="1647"/>
    </location>
</feature>
<feature type="compositionally biased region" description="Gly residues" evidence="8">
    <location>
        <begin position="1632"/>
        <end position="1647"/>
    </location>
</feature>
<dbReference type="OrthoDB" id="377733at2759"/>
<feature type="region of interest" description="Disordered" evidence="8">
    <location>
        <begin position="1026"/>
        <end position="1137"/>
    </location>
</feature>
<dbReference type="GO" id="GO:0046872">
    <property type="term" value="F:metal ion binding"/>
    <property type="evidence" value="ECO:0007669"/>
    <property type="project" value="UniProtKB-KW"/>
</dbReference>
<feature type="region of interest" description="Disordered" evidence="8">
    <location>
        <begin position="695"/>
        <end position="722"/>
    </location>
</feature>
<dbReference type="PANTHER" id="PTHR24092">
    <property type="entry name" value="PROBABLE PHOSPHOLIPID-TRANSPORTING ATPASE"/>
    <property type="match status" value="1"/>
</dbReference>
<feature type="compositionally biased region" description="Basic and acidic residues" evidence="8">
    <location>
        <begin position="1488"/>
        <end position="1499"/>
    </location>
</feature>
<feature type="region of interest" description="Disordered" evidence="8">
    <location>
        <begin position="1487"/>
        <end position="1563"/>
    </location>
</feature>
<dbReference type="GO" id="GO:0016887">
    <property type="term" value="F:ATP hydrolysis activity"/>
    <property type="evidence" value="ECO:0007669"/>
    <property type="project" value="InterPro"/>
</dbReference>
<comment type="subcellular location">
    <subcellularLocation>
        <location evidence="1">Membrane</location>
        <topology evidence="1">Multi-pass membrane protein</topology>
    </subcellularLocation>
</comment>
<keyword evidence="7" id="KW-0175">Coiled coil</keyword>
<dbReference type="Gene3D" id="3.40.50.1000">
    <property type="entry name" value="HAD superfamily/HAD-like"/>
    <property type="match status" value="2"/>
</dbReference>
<feature type="compositionally biased region" description="Basic and acidic residues" evidence="8">
    <location>
        <begin position="1420"/>
        <end position="1438"/>
    </location>
</feature>
<dbReference type="Gene3D" id="2.70.150.10">
    <property type="entry name" value="Calcium-transporting ATPase, cytoplasmic transduction domain A"/>
    <property type="match status" value="1"/>
</dbReference>
<keyword evidence="4" id="KW-0460">Magnesium</keyword>
<dbReference type="Proteomes" id="UP000037923">
    <property type="component" value="Unassembled WGS sequence"/>
</dbReference>
<dbReference type="SUPFAM" id="SSF81665">
    <property type="entry name" value="Calcium ATPase, transmembrane domain M"/>
    <property type="match status" value="1"/>
</dbReference>
<feature type="transmembrane region" description="Helical" evidence="9">
    <location>
        <begin position="860"/>
        <end position="879"/>
    </location>
</feature>
<name>A0A0N1J4K6_LEPPY</name>
<feature type="compositionally biased region" description="Low complexity" evidence="8">
    <location>
        <begin position="1784"/>
        <end position="1794"/>
    </location>
</feature>
<evidence type="ECO:0000256" key="5">
    <source>
        <dbReference type="ARBA" id="ARBA00022989"/>
    </source>
</evidence>
<dbReference type="InterPro" id="IPR001757">
    <property type="entry name" value="P_typ_ATPase"/>
</dbReference>
<evidence type="ECO:0000313" key="12">
    <source>
        <dbReference type="EMBL" id="KPA77602.1"/>
    </source>
</evidence>
<feature type="compositionally biased region" description="Low complexity" evidence="8">
    <location>
        <begin position="1033"/>
        <end position="1042"/>
    </location>
</feature>
<evidence type="ECO:0000256" key="2">
    <source>
        <dbReference type="ARBA" id="ARBA00022692"/>
    </source>
</evidence>
<dbReference type="SUPFAM" id="SSF81653">
    <property type="entry name" value="Calcium ATPase, transduction domain A"/>
    <property type="match status" value="1"/>
</dbReference>
<dbReference type="PROSITE" id="PS00154">
    <property type="entry name" value="ATPASE_E1_E2"/>
    <property type="match status" value="1"/>
</dbReference>
<dbReference type="InterPro" id="IPR032630">
    <property type="entry name" value="P_typ_ATPase_c"/>
</dbReference>
<dbReference type="SUPFAM" id="SSF81660">
    <property type="entry name" value="Metal cation-transporting ATPase, ATP-binding domain N"/>
    <property type="match status" value="1"/>
</dbReference>
<feature type="compositionally biased region" description="Low complexity" evidence="8">
    <location>
        <begin position="1326"/>
        <end position="1336"/>
    </location>
</feature>
<feature type="region of interest" description="Disordered" evidence="8">
    <location>
        <begin position="1784"/>
        <end position="1899"/>
    </location>
</feature>
<keyword evidence="3" id="KW-0479">Metal-binding</keyword>
<comment type="caution">
    <text evidence="12">The sequence shown here is derived from an EMBL/GenBank/DDBJ whole genome shotgun (WGS) entry which is preliminary data.</text>
</comment>
<dbReference type="InterPro" id="IPR008250">
    <property type="entry name" value="ATPase_P-typ_transduc_dom_A_sf"/>
</dbReference>
<feature type="compositionally biased region" description="Polar residues" evidence="8">
    <location>
        <begin position="1834"/>
        <end position="1844"/>
    </location>
</feature>
<organism evidence="12 13">
    <name type="scientific">Leptomonas pyrrhocoris</name>
    <name type="common">Firebug parasite</name>
    <dbReference type="NCBI Taxonomy" id="157538"/>
    <lineage>
        <taxon>Eukaryota</taxon>
        <taxon>Discoba</taxon>
        <taxon>Euglenozoa</taxon>
        <taxon>Kinetoplastea</taxon>
        <taxon>Metakinetoplastina</taxon>
        <taxon>Trypanosomatida</taxon>
        <taxon>Trypanosomatidae</taxon>
        <taxon>Leishmaniinae</taxon>
        <taxon>Leptomonas</taxon>
    </lineage>
</organism>
<feature type="compositionally biased region" description="Polar residues" evidence="8">
    <location>
        <begin position="2129"/>
        <end position="2148"/>
    </location>
</feature>
<feature type="compositionally biased region" description="Low complexity" evidence="8">
    <location>
        <begin position="313"/>
        <end position="335"/>
    </location>
</feature>
<dbReference type="InterPro" id="IPR023298">
    <property type="entry name" value="ATPase_P-typ_TM_dom_sf"/>
</dbReference>
<gene>
    <name evidence="12" type="ORF">ABB37_06967</name>
</gene>
<dbReference type="VEuPathDB" id="TriTrypDB:LpyrH10_16_1490"/>
<feature type="compositionally biased region" description="Basic residues" evidence="8">
    <location>
        <begin position="1361"/>
        <end position="1374"/>
    </location>
</feature>
<sequence length="2632" mass="282186">MWRKVKSGFAAFTATASDTFGCTSNNGNAIDDDDDNNYVADRSDNGSSSQPGFVEVDLLRSDLNHQRKFPDNSIRTAKYTLASGLPLSLLYQFYKISNFYFLLVMVITLVPGASPINPFSSVVPLCIVLGAGIIKDLWEDWKRRKADQQANEMIVHVLRVPVQAEGSGRPARSGSQADRSPKPATSPPGAEAGHAEGSVEPLLRGDTAATKHNTTNIMTSDSEERHSSNGAEDASGNGHGRKRVVRFLFPADKTHPRGGGGGTEMASLDKSPRASPAAPPRRIGDGDGGGVVPPAPARSALLKPLAQNDEANSAATSQADAATAATTDAATSTSQEPNVTFQPIRSCDVYPGDVVLFRLGEEVRADCLLLNTSLPDGLTYIETANLDGETSAKTRRAKMQTVEALGTVEDIIERALGVPASSPAAVFAKMNGEDPANGSAGGSGEPLSKVTVDSCGGVAAHVATSPSQEADKAVAATANAQGSMVGSGPEGDTCARHSTPQRPPKTAAAAEEERRRLLSRSPEKGTRDGEDSHVFITPHLEPEEREAAEAGNGPLPGQTDVPHLQHRRFSDSLRQQQSGSSYRRPALSLITSGTDLAIPAESEPFFGQGSVSLLGLSADHTLDHLRHQRHMTLDERLVEEGTIPMPQHVRELSAQYERAHSRTNSLNSHLLSSTRLRHAEASGVDEVAAPMVADGAGGQPRHLLSSLRQRSSVRRRSSGGNLIAERTPSALERSRAANSALATVPTSAMVSGCVTPAESCIVNDSAEAEQQEQPAFGVVLVSCAPTPDLSTWFGQLRMPMGEMVPLGIDQFIPRGCVIRNTDWVLGAVVYTGRHTKMLLNLRPKPNKITTMTRRLNQLNVFLFVLNQLLMFMLCGLAIWNKHHLLRRPSGAKTEFAAWYIQWSLNRYSDAALFWWRYLTNFVLLSYLIPMSLYVTLEFNKAMQMLMIGADKRMAVYDEFTGAIKKARPKTSELNSQLGHVRYIFTDKTGTLTENLMTYVGGVVDGHTHSETEQPGAIGRALLRRRAGSGGSRGNNTSNTTSNVYNPNASGSGAGPVRRVLSMSSSGGEDTYHHDRGGVPPQRSLTAAAAGANQSTIPADGGEAPSATATDTANAAAAVSAGEGRAVQPTSSGAVPTSVTYRMPPALANIKAPPMARASPPSLAGLTRPSGISIGSGAGGSGGGGAVQQQLEHPRVNSVDVPTLFADYGSGSPMPAVRAAGTPVVPAHTRGGSSVGLLLPSSSKSYHHGVPSGSAYAWGSGTFSGFGSYNGAYLSMTGGNLSGGGAGGTGGLSKVSEAVLERDPLFRYLRALALCHSVVCFPIHGQSSVSSESVDNESLNRTAEDVEVPGDAQDDAAAKLTKAQRKQRRRERKAQRKAEKAARKRMKKDNREAGDAASLSRPHHHHHRTREEKEEEGQTGQDEKVAKKSPQQEHHEKSAQAHHHREAAGHDTAEAAGTHLSAIANTLSLSTISAANFVEIPYAVPAGPARDDFEPFHRSTTDASAGGGNGREEPLTAASSLSLTARAANARSGAGGSSTSFPPTPPPPPQRAAQHTDDFPLSPRAISKLHGRTSSASWYQNRYLSRVMHSRNFSQNSALGPQRPRAVNSGSPNSLAGERSRGFRDGVSSPSADGGGAGPGVGVGGGGGGDLEQFIDRTKIYEGQSLDEIALVNAARENGFSLFERTAKQMYLKALGRLMCYDIIAELEFTPQRKLMSILLQRRPDLDTEGAATSAAAGTSAHYHRKTQDNIVADEQAAAEAASLLFNCRGNMNTSSANNNASASFQAALQQHSSSPNATSLARDAAHSPFTPDASVLETSMNDPKRADTRHLPYATSSSFSTELLPSNGAGQPPQPKPVSQPPRTLRSPDKSGAALQHATSSNVFTPDPPIRQQSQNSPSEVAALCNTAGTGAAAASDSHKFLLLVKGADNSMMEIVNMQKKANARVKEKMLAELDAMAQLGLRTLVLGQRYLNEEEVLAWLPLFNEAQCAMHDRNDRLHQAYALLEKDVDIVGTTAVEDKLQDEVPQTLEFCIQASIVVWMLTGDKRETAVTIAHTSGLVSPDYAEYVCHLDVSDIMEEEKLLKQQKQYEEQARAKKANGEQEEGGESSEEEEGVSVSNSRMSALASPPFNTTTHNASGSIEVSSATQPLPLLSSGARSPGPQSARTAAGEADGGVLRKSDPAATTNTAASAHALQTDEAFLARKVARIEAQLAAAEAKCDDSDEVFNTHAVVVVVDGKTLDFIFADNARAHRFFLLGSRCRSAVCCRMTPLQKAKIVRMFKRNMNAVALAIGDGANDVSMIQESSIGVGIMGLEGSQAELASDYAIPKFRFLKRLLFVHGRFSVLREAHCIVYSLYKNVIVTVGMIAYQFYSCYSGISLMDSWLLAMFSIFFCSLQPLMIGILDKDVEDELAESLPTLYPPLSREFMYFSFPYIAKWLFDGMIEGLAFFFVLMYTVGVQDNLYPHMSPALEDYGMTFFTMLVLVADFRAGTLVSYYMILFALAISLEIIAVPVIELIYSAMNNLAGSNWCVKMANELYGTSGKFWLMLFFACGVLVVITMASNMYIQLFYPWQNAGFAMRAARQSSHRVPYVHLKRELKEEYAQLLARYEALRQKQEQQGMGDEEEEEGGS</sequence>
<feature type="compositionally biased region" description="Gly residues" evidence="8">
    <location>
        <begin position="1173"/>
        <end position="1185"/>
    </location>
</feature>
<evidence type="ECO:0000259" key="10">
    <source>
        <dbReference type="Pfam" id="PF16209"/>
    </source>
</evidence>
<dbReference type="Pfam" id="PF16209">
    <property type="entry name" value="PhoLip_ATPase_N"/>
    <property type="match status" value="1"/>
</dbReference>
<dbReference type="InterPro" id="IPR023299">
    <property type="entry name" value="ATPase_P-typ_cyto_dom_N"/>
</dbReference>
<feature type="compositionally biased region" description="Polar residues" evidence="8">
    <location>
        <begin position="210"/>
        <end position="220"/>
    </location>
</feature>
<feature type="coiled-coil region" evidence="7">
    <location>
        <begin position="2199"/>
        <end position="2226"/>
    </location>
</feature>
<feature type="compositionally biased region" description="Low complexity" evidence="8">
    <location>
        <begin position="1103"/>
        <end position="1120"/>
    </location>
</feature>
<feature type="compositionally biased region" description="Polar residues" evidence="8">
    <location>
        <begin position="1127"/>
        <end position="1137"/>
    </location>
</feature>
<feature type="region of interest" description="Disordered" evidence="8">
    <location>
        <begin position="164"/>
        <end position="338"/>
    </location>
</feature>
<dbReference type="SUPFAM" id="SSF56784">
    <property type="entry name" value="HAD-like"/>
    <property type="match status" value="1"/>
</dbReference>
<dbReference type="GO" id="GO:0140326">
    <property type="term" value="F:ATPase-coupled intramembrane lipid transporter activity"/>
    <property type="evidence" value="ECO:0007669"/>
    <property type="project" value="TreeGrafter"/>
</dbReference>
<keyword evidence="13" id="KW-1185">Reference proteome</keyword>
<feature type="transmembrane region" description="Helical" evidence="9">
    <location>
        <begin position="2434"/>
        <end position="2454"/>
    </location>
</feature>
<evidence type="ECO:0000256" key="4">
    <source>
        <dbReference type="ARBA" id="ARBA00022842"/>
    </source>
</evidence>
<keyword evidence="2 9" id="KW-0812">Transmembrane</keyword>
<feature type="region of interest" description="Disordered" evidence="8">
    <location>
        <begin position="2093"/>
        <end position="2185"/>
    </location>
</feature>
<feature type="compositionally biased region" description="Low complexity" evidence="8">
    <location>
        <begin position="701"/>
        <end position="710"/>
    </location>
</feature>
<dbReference type="InterPro" id="IPR018303">
    <property type="entry name" value="ATPase_P-typ_P_site"/>
</dbReference>
<feature type="transmembrane region" description="Helical" evidence="9">
    <location>
        <begin position="2545"/>
        <end position="2571"/>
    </location>
</feature>
<protein>
    <submittedName>
        <fullName evidence="12">Putative phospholipid transporting ATPase-like protein</fullName>
    </submittedName>
</protein>
<keyword evidence="6 9" id="KW-0472">Membrane</keyword>
<dbReference type="GeneID" id="26907253"/>
<dbReference type="NCBIfam" id="TIGR01494">
    <property type="entry name" value="ATPase_P-type"/>
    <property type="match status" value="1"/>
</dbReference>
<feature type="transmembrane region" description="Helical" evidence="9">
    <location>
        <begin position="914"/>
        <end position="936"/>
    </location>
</feature>
<evidence type="ECO:0000256" key="3">
    <source>
        <dbReference type="ARBA" id="ARBA00022723"/>
    </source>
</evidence>
<dbReference type="InterPro" id="IPR036412">
    <property type="entry name" value="HAD-like_sf"/>
</dbReference>
<dbReference type="Pfam" id="PF16212">
    <property type="entry name" value="PhoLip_ATPase_C"/>
    <property type="match status" value="1"/>
</dbReference>
<feature type="transmembrane region" description="Helical" evidence="9">
    <location>
        <begin position="2474"/>
        <end position="2490"/>
    </location>
</feature>
<feature type="compositionally biased region" description="Acidic residues" evidence="8">
    <location>
        <begin position="2101"/>
        <end position="2114"/>
    </location>
</feature>
<feature type="domain" description="P-type ATPase N-terminal" evidence="10">
    <location>
        <begin position="62"/>
        <end position="121"/>
    </location>
</feature>
<feature type="region of interest" description="Disordered" evidence="8">
    <location>
        <begin position="1151"/>
        <end position="1187"/>
    </location>
</feature>
<dbReference type="RefSeq" id="XP_015656041.1">
    <property type="nucleotide sequence ID" value="XM_015805428.1"/>
</dbReference>
<feature type="transmembrane region" description="Helical" evidence="9">
    <location>
        <begin position="2497"/>
        <end position="2519"/>
    </location>
</feature>
<dbReference type="Gene3D" id="3.40.1110.10">
    <property type="entry name" value="Calcium-transporting ATPase, cytoplasmic domain N"/>
    <property type="match status" value="2"/>
</dbReference>
<evidence type="ECO:0000256" key="9">
    <source>
        <dbReference type="SAM" id="Phobius"/>
    </source>
</evidence>
<evidence type="ECO:0000259" key="11">
    <source>
        <dbReference type="Pfam" id="PF16212"/>
    </source>
</evidence>
<evidence type="ECO:0000256" key="6">
    <source>
        <dbReference type="ARBA" id="ARBA00023136"/>
    </source>
</evidence>
<evidence type="ECO:0000256" key="8">
    <source>
        <dbReference type="SAM" id="MobiDB-lite"/>
    </source>
</evidence>
<feature type="compositionally biased region" description="Low complexity" evidence="8">
    <location>
        <begin position="1514"/>
        <end position="1539"/>
    </location>
</feature>
<dbReference type="GO" id="GO:0005524">
    <property type="term" value="F:ATP binding"/>
    <property type="evidence" value="ECO:0007669"/>
    <property type="project" value="InterPro"/>
</dbReference>
<dbReference type="PANTHER" id="PTHR24092:SF51">
    <property type="entry name" value="ATPASE, PUTATIVE-RELATED"/>
    <property type="match status" value="1"/>
</dbReference>
<dbReference type="EMBL" id="LGTL01000016">
    <property type="protein sequence ID" value="KPA77602.1"/>
    <property type="molecule type" value="Genomic_DNA"/>
</dbReference>
<dbReference type="OMA" id="FWWRYLT"/>